<evidence type="ECO:0000313" key="2">
    <source>
        <dbReference type="Proteomes" id="UP001140096"/>
    </source>
</evidence>
<sequence>MAADTSFADQIAQCVIDSYRALPKRGKPTSKGSGKEEWTVLAGFVIEDTRPETSQRFKCVALGTGLKCLNTGQLRPFGDTVHDSHAEIIARRALLVYLMNQLQQSMTAALCEAPKVFDLQPDSTKYQFGHDGQLLLHLYTSQCPCGDASVESLKTAKDDTDEMPQTKRRRINDGVIRGHQDFDSLGTLRLKPGRADAIPTLAMSCSDKIARWNAVGVQGSLLAQLVHPVYLSSIVVGDLYNWQSIDRAINTRVASALADRKLPDGYTANQCTVEQTTVMFERSQATMKSTKVLSPDEEVVTADASIYWYLGATSSVALVNGQRQGAKIRRNECQTRKLWPEICKLALFHKYRELFPQSQEVSTYRQEKDRAIEYQAVKACLLESPEFGSWIRCPKEYESFDVAGVVQVVAEDSVPAELTDGQHPPPDHSA</sequence>
<proteinExistence type="predicted"/>
<evidence type="ECO:0000313" key="1">
    <source>
        <dbReference type="EMBL" id="KAJ2804309.1"/>
    </source>
</evidence>
<keyword evidence="2" id="KW-1185">Reference proteome</keyword>
<dbReference type="Proteomes" id="UP001140096">
    <property type="component" value="Unassembled WGS sequence"/>
</dbReference>
<comment type="caution">
    <text evidence="1">The sequence shown here is derived from an EMBL/GenBank/DDBJ whole genome shotgun (WGS) entry which is preliminary data.</text>
</comment>
<name>A0ACC1LAW5_9FUNG</name>
<gene>
    <name evidence="1" type="ORF">H4S07_004257</name>
</gene>
<accession>A0ACC1LAW5</accession>
<dbReference type="EMBL" id="JANBUP010001659">
    <property type="protein sequence ID" value="KAJ2804309.1"/>
    <property type="molecule type" value="Genomic_DNA"/>
</dbReference>
<organism evidence="1 2">
    <name type="scientific">Coemansia furcata</name>
    <dbReference type="NCBI Taxonomy" id="417177"/>
    <lineage>
        <taxon>Eukaryota</taxon>
        <taxon>Fungi</taxon>
        <taxon>Fungi incertae sedis</taxon>
        <taxon>Zoopagomycota</taxon>
        <taxon>Kickxellomycotina</taxon>
        <taxon>Kickxellomycetes</taxon>
        <taxon>Kickxellales</taxon>
        <taxon>Kickxellaceae</taxon>
        <taxon>Coemansia</taxon>
    </lineage>
</organism>
<reference evidence="1" key="1">
    <citation type="submission" date="2022-07" db="EMBL/GenBank/DDBJ databases">
        <title>Phylogenomic reconstructions and comparative analyses of Kickxellomycotina fungi.</title>
        <authorList>
            <person name="Reynolds N.K."/>
            <person name="Stajich J.E."/>
            <person name="Barry K."/>
            <person name="Grigoriev I.V."/>
            <person name="Crous P."/>
            <person name="Smith M.E."/>
        </authorList>
    </citation>
    <scope>NUCLEOTIDE SEQUENCE</scope>
    <source>
        <strain evidence="1">CBS 102833</strain>
    </source>
</reference>
<protein>
    <submittedName>
        <fullName evidence="1">Uncharacterized protein</fullName>
    </submittedName>
</protein>